<dbReference type="OrthoDB" id="9960219at2"/>
<evidence type="ECO:0000313" key="4">
    <source>
        <dbReference type="Proteomes" id="UP000198677"/>
    </source>
</evidence>
<protein>
    <recommendedName>
        <fullName evidence="5">Lipoprotein</fullName>
    </recommendedName>
</protein>
<reference evidence="4" key="1">
    <citation type="submission" date="2016-10" db="EMBL/GenBank/DDBJ databases">
        <authorList>
            <person name="Varghese N."/>
            <person name="Submissions S."/>
        </authorList>
    </citation>
    <scope>NUCLEOTIDE SEQUENCE [LARGE SCALE GENOMIC DNA]</scope>
    <source>
        <strain evidence="4">DSM 44675</strain>
    </source>
</reference>
<dbReference type="AlphaFoldDB" id="A0A1H7USJ5"/>
<name>A0A1H7USJ5_9NOCA</name>
<proteinExistence type="predicted"/>
<feature type="region of interest" description="Disordered" evidence="1">
    <location>
        <begin position="24"/>
        <end position="52"/>
    </location>
</feature>
<evidence type="ECO:0000256" key="2">
    <source>
        <dbReference type="SAM" id="SignalP"/>
    </source>
</evidence>
<evidence type="ECO:0000256" key="1">
    <source>
        <dbReference type="SAM" id="MobiDB-lite"/>
    </source>
</evidence>
<dbReference type="EMBL" id="FOAW01000019">
    <property type="protein sequence ID" value="SEL99951.1"/>
    <property type="molecule type" value="Genomic_DNA"/>
</dbReference>
<gene>
    <name evidence="3" type="ORF">SAMN05444583_11933</name>
</gene>
<dbReference type="RefSeq" id="WP_072753146.1">
    <property type="nucleotide sequence ID" value="NZ_FOAW01000019.1"/>
</dbReference>
<feature type="region of interest" description="Disordered" evidence="1">
    <location>
        <begin position="95"/>
        <end position="120"/>
    </location>
</feature>
<feature type="signal peptide" evidence="2">
    <location>
        <begin position="1"/>
        <end position="20"/>
    </location>
</feature>
<keyword evidence="2" id="KW-0732">Signal</keyword>
<keyword evidence="4" id="KW-1185">Reference proteome</keyword>
<sequence length="120" mass="12556">MKRTLIAAVAAAAVPFFLVGCSSDTEEKTSDSAAASTVEELAIGESPQPTGDIYHDTCNGIREYIKTLKDAGITGEGSTPEAIGTEFANLAKAAPDWATKSEQDQKDFQRGVDAGIKGEC</sequence>
<dbReference type="PROSITE" id="PS51257">
    <property type="entry name" value="PROKAR_LIPOPROTEIN"/>
    <property type="match status" value="1"/>
</dbReference>
<evidence type="ECO:0008006" key="5">
    <source>
        <dbReference type="Google" id="ProtNLM"/>
    </source>
</evidence>
<organism evidence="3 4">
    <name type="scientific">Rhodococcus maanshanensis</name>
    <dbReference type="NCBI Taxonomy" id="183556"/>
    <lineage>
        <taxon>Bacteria</taxon>
        <taxon>Bacillati</taxon>
        <taxon>Actinomycetota</taxon>
        <taxon>Actinomycetes</taxon>
        <taxon>Mycobacteriales</taxon>
        <taxon>Nocardiaceae</taxon>
        <taxon>Rhodococcus</taxon>
    </lineage>
</organism>
<feature type="compositionally biased region" description="Basic and acidic residues" evidence="1">
    <location>
        <begin position="99"/>
        <end position="120"/>
    </location>
</feature>
<dbReference type="Proteomes" id="UP000198677">
    <property type="component" value="Unassembled WGS sequence"/>
</dbReference>
<accession>A0A1H7USJ5</accession>
<evidence type="ECO:0000313" key="3">
    <source>
        <dbReference type="EMBL" id="SEL99951.1"/>
    </source>
</evidence>
<feature type="chain" id="PRO_5038938553" description="Lipoprotein" evidence="2">
    <location>
        <begin position="21"/>
        <end position="120"/>
    </location>
</feature>